<dbReference type="EMBL" id="JAGMWT010000004">
    <property type="protein sequence ID" value="KAH7130407.1"/>
    <property type="molecule type" value="Genomic_DNA"/>
</dbReference>
<protein>
    <submittedName>
        <fullName evidence="2">Uncharacterized protein</fullName>
    </submittedName>
</protein>
<dbReference type="Proteomes" id="UP000700596">
    <property type="component" value="Unassembled WGS sequence"/>
</dbReference>
<keyword evidence="1" id="KW-0812">Transmembrane</keyword>
<organism evidence="2 3">
    <name type="scientific">Dendryphion nanum</name>
    <dbReference type="NCBI Taxonomy" id="256645"/>
    <lineage>
        <taxon>Eukaryota</taxon>
        <taxon>Fungi</taxon>
        <taxon>Dikarya</taxon>
        <taxon>Ascomycota</taxon>
        <taxon>Pezizomycotina</taxon>
        <taxon>Dothideomycetes</taxon>
        <taxon>Pleosporomycetidae</taxon>
        <taxon>Pleosporales</taxon>
        <taxon>Torulaceae</taxon>
        <taxon>Dendryphion</taxon>
    </lineage>
</organism>
<dbReference type="OrthoDB" id="5427664at2759"/>
<evidence type="ECO:0000256" key="1">
    <source>
        <dbReference type="SAM" id="Phobius"/>
    </source>
</evidence>
<sequence>MYSMQIGEKILDREKRVRLWARVRGSGMDGVISKRLEHRPNLRFFYRRIKQGAVLWRFYAFSATLELAFMFIWFGANIYWIVVDKLDAKTWMFDKEWKRENDWGFGQIVPVVLLMLPLMTFAETWHELMEEVNITDDNSRGEPIAMT</sequence>
<keyword evidence="1" id="KW-0472">Membrane</keyword>
<dbReference type="AlphaFoldDB" id="A0A9P9E4G4"/>
<evidence type="ECO:0000313" key="2">
    <source>
        <dbReference type="EMBL" id="KAH7130407.1"/>
    </source>
</evidence>
<keyword evidence="1" id="KW-1133">Transmembrane helix</keyword>
<reference evidence="2" key="1">
    <citation type="journal article" date="2021" name="Nat. Commun.">
        <title>Genetic determinants of endophytism in the Arabidopsis root mycobiome.</title>
        <authorList>
            <person name="Mesny F."/>
            <person name="Miyauchi S."/>
            <person name="Thiergart T."/>
            <person name="Pickel B."/>
            <person name="Atanasova L."/>
            <person name="Karlsson M."/>
            <person name="Huettel B."/>
            <person name="Barry K.W."/>
            <person name="Haridas S."/>
            <person name="Chen C."/>
            <person name="Bauer D."/>
            <person name="Andreopoulos W."/>
            <person name="Pangilinan J."/>
            <person name="LaButti K."/>
            <person name="Riley R."/>
            <person name="Lipzen A."/>
            <person name="Clum A."/>
            <person name="Drula E."/>
            <person name="Henrissat B."/>
            <person name="Kohler A."/>
            <person name="Grigoriev I.V."/>
            <person name="Martin F.M."/>
            <person name="Hacquard S."/>
        </authorList>
    </citation>
    <scope>NUCLEOTIDE SEQUENCE</scope>
    <source>
        <strain evidence="2">MPI-CAGE-CH-0243</strain>
    </source>
</reference>
<feature type="transmembrane region" description="Helical" evidence="1">
    <location>
        <begin position="103"/>
        <end position="122"/>
    </location>
</feature>
<name>A0A9P9E4G4_9PLEO</name>
<comment type="caution">
    <text evidence="2">The sequence shown here is derived from an EMBL/GenBank/DDBJ whole genome shotgun (WGS) entry which is preliminary data.</text>
</comment>
<accession>A0A9P9E4G4</accession>
<keyword evidence="3" id="KW-1185">Reference proteome</keyword>
<feature type="transmembrane region" description="Helical" evidence="1">
    <location>
        <begin position="58"/>
        <end position="83"/>
    </location>
</feature>
<proteinExistence type="predicted"/>
<evidence type="ECO:0000313" key="3">
    <source>
        <dbReference type="Proteomes" id="UP000700596"/>
    </source>
</evidence>
<gene>
    <name evidence="2" type="ORF">B0J11DRAFT_523121</name>
</gene>